<sequence length="523" mass="59592">MAEFEWGNRVSSLVEFWGGWSLALYPQAKSLESFCAATDGISMSGDKITAKDGKPSIQLILFMLLNEDPKAKIPNRLLGDMLKYIANHRQDFNSIDLETKQRFNQFLQEQFPTSKLTNQQLSDQHNNMVELFNAGQLAACFDIKYTKKPPFKGELAEGENVLENCQQLSALLSDNEQLYLSTYNVCNKVVKEINLIEAQRTFIESCLGDIHKSFPLPNQNVSRFAEPGFLTEESTFLVNFHGLNENTQRDLEKLVAKCFSLSGRCVEVKSWLDQVIDFFAECIKFIQSLYSDSELLTNSSIVRARENPKNIITAFALQFKQGMYGLTESVVGRHLDSAQVAAALPIYTVLNSDLNNQTKIKVIRSLVEDFGCNLKDEKIRAYAFNSSEKREYNLLEYLVSHPLQPTFETPEEESQFSWRRRADEATYDDVKDQLELVNFFREQGLTFRTKECPEISSQWSYLEKEIDKFANSFQSTGNEPQSMEWRSNPAANPTKGSVRGTFFEDKSSTRGLSEQPMPQNGLS</sequence>
<protein>
    <submittedName>
        <fullName evidence="2">Uncharacterized protein</fullName>
    </submittedName>
</protein>
<feature type="compositionally biased region" description="Polar residues" evidence="1">
    <location>
        <begin position="509"/>
        <end position="523"/>
    </location>
</feature>
<name>A0A078KT72_9GAMM</name>
<reference evidence="2 3" key="1">
    <citation type="submission" date="2014-06" db="EMBL/GenBank/DDBJ databases">
        <authorList>
            <person name="Urmite Genomes Urmite Genomes"/>
        </authorList>
    </citation>
    <scope>NUCLEOTIDE SEQUENCE [LARGE SCALE GENOMIC DNA]</scope>
</reference>
<proteinExistence type="predicted"/>
<dbReference type="EMBL" id="CCSB01000001">
    <property type="protein sequence ID" value="CDZ76266.1"/>
    <property type="molecule type" value="Genomic_DNA"/>
</dbReference>
<dbReference type="Proteomes" id="UP000044071">
    <property type="component" value="Unassembled WGS sequence"/>
</dbReference>
<organism evidence="2 3">
    <name type="scientific">Legionella massiliensis</name>
    <dbReference type="NCBI Taxonomy" id="1034943"/>
    <lineage>
        <taxon>Bacteria</taxon>
        <taxon>Pseudomonadati</taxon>
        <taxon>Pseudomonadota</taxon>
        <taxon>Gammaproteobacteria</taxon>
        <taxon>Legionellales</taxon>
        <taxon>Legionellaceae</taxon>
        <taxon>Legionella</taxon>
    </lineage>
</organism>
<accession>A0A078KT72</accession>
<keyword evidence="3" id="KW-1185">Reference proteome</keyword>
<dbReference type="RefSeq" id="WP_043872837.1">
    <property type="nucleotide sequence ID" value="NZ_CCVW01000001.1"/>
</dbReference>
<feature type="compositionally biased region" description="Polar residues" evidence="1">
    <location>
        <begin position="473"/>
        <end position="495"/>
    </location>
</feature>
<feature type="region of interest" description="Disordered" evidence="1">
    <location>
        <begin position="473"/>
        <end position="523"/>
    </location>
</feature>
<evidence type="ECO:0000313" key="2">
    <source>
        <dbReference type="EMBL" id="CDZ76266.1"/>
    </source>
</evidence>
<dbReference type="AlphaFoldDB" id="A0A078KT72"/>
<gene>
    <name evidence="2" type="ORF">BN59_00533</name>
</gene>
<evidence type="ECO:0000313" key="3">
    <source>
        <dbReference type="Proteomes" id="UP000044071"/>
    </source>
</evidence>
<evidence type="ECO:0000256" key="1">
    <source>
        <dbReference type="SAM" id="MobiDB-lite"/>
    </source>
</evidence>
<dbReference type="STRING" id="1034943.BN59_00533"/>